<dbReference type="PANTHER" id="PTHR33365:SF4">
    <property type="entry name" value="CYCLOCHLOROTINE BIOSYNTHESIS PROTEIN O"/>
    <property type="match status" value="1"/>
</dbReference>
<dbReference type="GeneID" id="92047378"/>
<protein>
    <submittedName>
        <fullName evidence="3">Uncharacterized protein</fullName>
    </submittedName>
</protein>
<comment type="caution">
    <text evidence="3">The sequence shown here is derived from an EMBL/GenBank/DDBJ whole genome shotgun (WGS) entry which is preliminary data.</text>
</comment>
<organism evidence="3 4">
    <name type="scientific">Apiospora hydei</name>
    <dbReference type="NCBI Taxonomy" id="1337664"/>
    <lineage>
        <taxon>Eukaryota</taxon>
        <taxon>Fungi</taxon>
        <taxon>Dikarya</taxon>
        <taxon>Ascomycota</taxon>
        <taxon>Pezizomycotina</taxon>
        <taxon>Sordariomycetes</taxon>
        <taxon>Xylariomycetidae</taxon>
        <taxon>Amphisphaeriales</taxon>
        <taxon>Apiosporaceae</taxon>
        <taxon>Apiospora</taxon>
    </lineage>
</organism>
<dbReference type="EMBL" id="JAQQWN010000007">
    <property type="protein sequence ID" value="KAK8075340.1"/>
    <property type="molecule type" value="Genomic_DNA"/>
</dbReference>
<dbReference type="Proteomes" id="UP001433268">
    <property type="component" value="Unassembled WGS sequence"/>
</dbReference>
<evidence type="ECO:0000313" key="4">
    <source>
        <dbReference type="Proteomes" id="UP001433268"/>
    </source>
</evidence>
<dbReference type="RefSeq" id="XP_066666280.1">
    <property type="nucleotide sequence ID" value="XM_066814318.1"/>
</dbReference>
<comment type="pathway">
    <text evidence="1">Mycotoxin biosynthesis.</text>
</comment>
<dbReference type="InterPro" id="IPR021765">
    <property type="entry name" value="UstYa-like"/>
</dbReference>
<evidence type="ECO:0000313" key="3">
    <source>
        <dbReference type="EMBL" id="KAK8075340.1"/>
    </source>
</evidence>
<reference evidence="3 4" key="1">
    <citation type="submission" date="2023-01" db="EMBL/GenBank/DDBJ databases">
        <title>Analysis of 21 Apiospora genomes using comparative genomics revels a genus with tremendous synthesis potential of carbohydrate active enzymes and secondary metabolites.</title>
        <authorList>
            <person name="Sorensen T."/>
        </authorList>
    </citation>
    <scope>NUCLEOTIDE SEQUENCE [LARGE SCALE GENOMIC DNA]</scope>
    <source>
        <strain evidence="3 4">CBS 114990</strain>
    </source>
</reference>
<gene>
    <name evidence="3" type="ORF">PG997_010003</name>
</gene>
<proteinExistence type="inferred from homology"/>
<sequence length="83" mass="9539">MTTTGARGGTALRRQPAVFARHLEHCVDVLRQHLVCHADLEAFVVNWRVGQEKPYADFAVRKTCVDFEHLLEWSKRHKDPSAQ</sequence>
<evidence type="ECO:0000256" key="2">
    <source>
        <dbReference type="ARBA" id="ARBA00035112"/>
    </source>
</evidence>
<name>A0ABR1VVR4_9PEZI</name>
<dbReference type="Pfam" id="PF11807">
    <property type="entry name" value="UstYa"/>
    <property type="match status" value="1"/>
</dbReference>
<comment type="similarity">
    <text evidence="2">Belongs to the ustYa family.</text>
</comment>
<accession>A0ABR1VVR4</accession>
<dbReference type="PANTHER" id="PTHR33365">
    <property type="entry name" value="YALI0B05434P"/>
    <property type="match status" value="1"/>
</dbReference>
<evidence type="ECO:0000256" key="1">
    <source>
        <dbReference type="ARBA" id="ARBA00004685"/>
    </source>
</evidence>
<keyword evidence="4" id="KW-1185">Reference proteome</keyword>